<dbReference type="Gene3D" id="1.10.10.10">
    <property type="entry name" value="Winged helix-like DNA-binding domain superfamily/Winged helix DNA-binding domain"/>
    <property type="match status" value="1"/>
</dbReference>
<protein>
    <submittedName>
        <fullName evidence="7">GntR family transcriptional regulator</fullName>
    </submittedName>
</protein>
<evidence type="ECO:0000313" key="7">
    <source>
        <dbReference type="EMBL" id="GIG38397.1"/>
    </source>
</evidence>
<sequence length="446" mass="46598">MSPQELAELVADRSPRGIAATIARLVHTGDLLPGDRLPTVRQLAGALGVSPATVGSAWQTLASAGLVISRGRAGTSVLPGPAGRLPPRYRDLADVPAARLDLAGGTPDPDLLPDLAPALARVAAHGHGSRATGYLDDPVVPELERLLRSSWPFLPQRLTVVDGAVDALSRVLEQVVGFGGRVAVEDPGFPPVLDLLDHLGLERVPVPLDGAGPRPDALAEAVGSGVRVVLLQPRAQNPTGVSTTPTRARELAGVLRPVAGQVWVVEDDHSGEIASSRDVSLGPLLPDRVVHVRSYSKSHGPDLRIAAVGGPAIVLDGLVARRMLGPGWTSRLLQRVLADLLTDAQAVEAVAHARRVYHGRRRALSAALSRRGIDVPPGDGINMWVPVHDEATALVRLEAAGVRVARGRPFFCRPAEADGFVRVTVGVLRADDVETVAAALAAAAAP</sequence>
<dbReference type="InterPro" id="IPR015421">
    <property type="entry name" value="PyrdxlP-dep_Trfase_major"/>
</dbReference>
<dbReference type="Pfam" id="PF00155">
    <property type="entry name" value="Aminotran_1_2"/>
    <property type="match status" value="1"/>
</dbReference>
<evidence type="ECO:0000256" key="4">
    <source>
        <dbReference type="ARBA" id="ARBA00023125"/>
    </source>
</evidence>
<feature type="domain" description="HTH gntR-type" evidence="6">
    <location>
        <begin position="12"/>
        <end position="80"/>
    </location>
</feature>
<keyword evidence="4" id="KW-0238">DNA-binding</keyword>
<dbReference type="Gene3D" id="3.40.640.10">
    <property type="entry name" value="Type I PLP-dependent aspartate aminotransferase-like (Major domain)"/>
    <property type="match status" value="1"/>
</dbReference>
<evidence type="ECO:0000256" key="3">
    <source>
        <dbReference type="ARBA" id="ARBA00023015"/>
    </source>
</evidence>
<evidence type="ECO:0000259" key="6">
    <source>
        <dbReference type="PROSITE" id="PS50949"/>
    </source>
</evidence>
<dbReference type="CDD" id="cd00609">
    <property type="entry name" value="AAT_like"/>
    <property type="match status" value="1"/>
</dbReference>
<accession>A0ABQ4DGC6</accession>
<keyword evidence="5" id="KW-0804">Transcription</keyword>
<dbReference type="InterPro" id="IPR004839">
    <property type="entry name" value="Aminotransferase_I/II_large"/>
</dbReference>
<keyword evidence="8" id="KW-1185">Reference proteome</keyword>
<evidence type="ECO:0000256" key="2">
    <source>
        <dbReference type="ARBA" id="ARBA00022898"/>
    </source>
</evidence>
<dbReference type="InterPro" id="IPR036388">
    <property type="entry name" value="WH-like_DNA-bd_sf"/>
</dbReference>
<organism evidence="7 8">
    <name type="scientific">Cellulomonas phragmiteti</name>
    <dbReference type="NCBI Taxonomy" id="478780"/>
    <lineage>
        <taxon>Bacteria</taxon>
        <taxon>Bacillati</taxon>
        <taxon>Actinomycetota</taxon>
        <taxon>Actinomycetes</taxon>
        <taxon>Micrococcales</taxon>
        <taxon>Cellulomonadaceae</taxon>
        <taxon>Cellulomonas</taxon>
    </lineage>
</organism>
<keyword evidence="3" id="KW-0805">Transcription regulation</keyword>
<dbReference type="RefSeq" id="WP_203670453.1">
    <property type="nucleotide sequence ID" value="NZ_BONP01000001.1"/>
</dbReference>
<dbReference type="CDD" id="cd07377">
    <property type="entry name" value="WHTH_GntR"/>
    <property type="match status" value="1"/>
</dbReference>
<dbReference type="EMBL" id="BONP01000001">
    <property type="protein sequence ID" value="GIG38397.1"/>
    <property type="molecule type" value="Genomic_DNA"/>
</dbReference>
<proteinExistence type="inferred from homology"/>
<comment type="similarity">
    <text evidence="1">In the C-terminal section; belongs to the class-I pyridoxal-phosphate-dependent aminotransferase family.</text>
</comment>
<evidence type="ECO:0000256" key="5">
    <source>
        <dbReference type="ARBA" id="ARBA00023163"/>
    </source>
</evidence>
<evidence type="ECO:0000256" key="1">
    <source>
        <dbReference type="ARBA" id="ARBA00005384"/>
    </source>
</evidence>
<dbReference type="Pfam" id="PF00392">
    <property type="entry name" value="GntR"/>
    <property type="match status" value="1"/>
</dbReference>
<gene>
    <name evidence="7" type="ORF">Cph01nite_01590</name>
</gene>
<evidence type="ECO:0000313" key="8">
    <source>
        <dbReference type="Proteomes" id="UP000614741"/>
    </source>
</evidence>
<dbReference type="InterPro" id="IPR015424">
    <property type="entry name" value="PyrdxlP-dep_Trfase"/>
</dbReference>
<dbReference type="InterPro" id="IPR000524">
    <property type="entry name" value="Tscrpt_reg_HTH_GntR"/>
</dbReference>
<dbReference type="PANTHER" id="PTHR46577">
    <property type="entry name" value="HTH-TYPE TRANSCRIPTIONAL REGULATORY PROTEIN GABR"/>
    <property type="match status" value="1"/>
</dbReference>
<dbReference type="InterPro" id="IPR051446">
    <property type="entry name" value="HTH_trans_reg/aminotransferase"/>
</dbReference>
<dbReference type="SMART" id="SM00345">
    <property type="entry name" value="HTH_GNTR"/>
    <property type="match status" value="1"/>
</dbReference>
<dbReference type="PANTHER" id="PTHR46577:SF1">
    <property type="entry name" value="HTH-TYPE TRANSCRIPTIONAL REGULATORY PROTEIN GABR"/>
    <property type="match status" value="1"/>
</dbReference>
<dbReference type="SUPFAM" id="SSF46785">
    <property type="entry name" value="Winged helix' DNA-binding domain"/>
    <property type="match status" value="1"/>
</dbReference>
<comment type="caution">
    <text evidence="7">The sequence shown here is derived from an EMBL/GenBank/DDBJ whole genome shotgun (WGS) entry which is preliminary data.</text>
</comment>
<dbReference type="SUPFAM" id="SSF53383">
    <property type="entry name" value="PLP-dependent transferases"/>
    <property type="match status" value="1"/>
</dbReference>
<dbReference type="Proteomes" id="UP000614741">
    <property type="component" value="Unassembled WGS sequence"/>
</dbReference>
<reference evidence="7 8" key="1">
    <citation type="submission" date="2021-01" db="EMBL/GenBank/DDBJ databases">
        <title>Whole genome shotgun sequence of Cellulomonas phragmiteti NBRC 110785.</title>
        <authorList>
            <person name="Komaki H."/>
            <person name="Tamura T."/>
        </authorList>
    </citation>
    <scope>NUCLEOTIDE SEQUENCE [LARGE SCALE GENOMIC DNA]</scope>
    <source>
        <strain evidence="7 8">NBRC 110785</strain>
    </source>
</reference>
<keyword evidence="2" id="KW-0663">Pyridoxal phosphate</keyword>
<name>A0ABQ4DGC6_9CELL</name>
<dbReference type="InterPro" id="IPR036390">
    <property type="entry name" value="WH_DNA-bd_sf"/>
</dbReference>
<dbReference type="PROSITE" id="PS50949">
    <property type="entry name" value="HTH_GNTR"/>
    <property type="match status" value="1"/>
</dbReference>